<comment type="subcellular location">
    <subcellularLocation>
        <location evidence="1">Mitochondrion</location>
    </subcellularLocation>
</comment>
<accession>A0A830HX53</accession>
<evidence type="ECO:0000256" key="3">
    <source>
        <dbReference type="ARBA" id="ARBA00022927"/>
    </source>
</evidence>
<sequence length="164" mass="17739">MELPTSHLDAAHAAALNNPRKAKDAVLREAVEQALTCPCFDDIRHGPCWKQFAGAFTCYGLSKADARGEECSSVYEPLLRCMDRHQKTDYPELKGVTASNPNANVASANEDGSSLARRRSGKYRTVVVDSGGTQRSESNEGNPLPGVEGSTERTRGPRPAIPPR</sequence>
<evidence type="ECO:0000313" key="10">
    <source>
        <dbReference type="EMBL" id="GHP11782.1"/>
    </source>
</evidence>
<protein>
    <recommendedName>
        <fullName evidence="12">CHCH domain-containing protein</fullName>
    </recommendedName>
</protein>
<gene>
    <name evidence="10" type="ORF">PPROV_001051000</name>
</gene>
<feature type="region of interest" description="Disordered" evidence="9">
    <location>
        <begin position="92"/>
        <end position="164"/>
    </location>
</feature>
<evidence type="ECO:0008006" key="12">
    <source>
        <dbReference type="Google" id="ProtNLM"/>
    </source>
</evidence>
<dbReference type="Proteomes" id="UP000660262">
    <property type="component" value="Unassembled WGS sequence"/>
</dbReference>
<dbReference type="InterPro" id="IPR039289">
    <property type="entry name" value="CHCHD4"/>
</dbReference>
<dbReference type="EMBL" id="BNJQ01000036">
    <property type="protein sequence ID" value="GHP11782.1"/>
    <property type="molecule type" value="Genomic_DNA"/>
</dbReference>
<feature type="compositionally biased region" description="Low complexity" evidence="9">
    <location>
        <begin position="98"/>
        <end position="109"/>
    </location>
</feature>
<evidence type="ECO:0000256" key="8">
    <source>
        <dbReference type="ARBA" id="ARBA00023284"/>
    </source>
</evidence>
<keyword evidence="2" id="KW-0813">Transport</keyword>
<feature type="compositionally biased region" description="Polar residues" evidence="9">
    <location>
        <begin position="131"/>
        <end position="141"/>
    </location>
</feature>
<evidence type="ECO:0000256" key="7">
    <source>
        <dbReference type="ARBA" id="ARBA00023157"/>
    </source>
</evidence>
<evidence type="ECO:0000256" key="6">
    <source>
        <dbReference type="ARBA" id="ARBA00023128"/>
    </source>
</evidence>
<evidence type="ECO:0000256" key="4">
    <source>
        <dbReference type="ARBA" id="ARBA00023002"/>
    </source>
</evidence>
<dbReference type="GO" id="GO:0005758">
    <property type="term" value="C:mitochondrial intermembrane space"/>
    <property type="evidence" value="ECO:0007669"/>
    <property type="project" value="TreeGrafter"/>
</dbReference>
<dbReference type="GO" id="GO:0015035">
    <property type="term" value="F:protein-disulfide reductase activity"/>
    <property type="evidence" value="ECO:0007669"/>
    <property type="project" value="InterPro"/>
</dbReference>
<proteinExistence type="predicted"/>
<dbReference type="AlphaFoldDB" id="A0A830HX53"/>
<organism evidence="10 11">
    <name type="scientific">Pycnococcus provasolii</name>
    <dbReference type="NCBI Taxonomy" id="41880"/>
    <lineage>
        <taxon>Eukaryota</taxon>
        <taxon>Viridiplantae</taxon>
        <taxon>Chlorophyta</taxon>
        <taxon>Pseudoscourfieldiophyceae</taxon>
        <taxon>Pseudoscourfieldiales</taxon>
        <taxon>Pycnococcaceae</taxon>
        <taxon>Pycnococcus</taxon>
    </lineage>
</organism>
<keyword evidence="8" id="KW-0676">Redox-active center</keyword>
<comment type="caution">
    <text evidence="10">The sequence shown here is derived from an EMBL/GenBank/DDBJ whole genome shotgun (WGS) entry which is preliminary data.</text>
</comment>
<keyword evidence="11" id="KW-1185">Reference proteome</keyword>
<keyword evidence="6" id="KW-0496">Mitochondrion</keyword>
<dbReference type="PANTHER" id="PTHR21622">
    <property type="entry name" value="COILED-COIL-HELIX-COILED-COIL-HELIX DOMAIN CONTAINING 4"/>
    <property type="match status" value="1"/>
</dbReference>
<evidence type="ECO:0000256" key="9">
    <source>
        <dbReference type="SAM" id="MobiDB-lite"/>
    </source>
</evidence>
<reference evidence="10" key="1">
    <citation type="submission" date="2020-10" db="EMBL/GenBank/DDBJ databases">
        <title>Unveiling of a novel bifunctional photoreceptor, Dualchrome1, isolated from a cosmopolitan green alga.</title>
        <authorList>
            <person name="Suzuki S."/>
            <person name="Kawachi M."/>
        </authorList>
    </citation>
    <scope>NUCLEOTIDE SEQUENCE</scope>
    <source>
        <strain evidence="10">NIES 2893</strain>
    </source>
</reference>
<dbReference type="PANTHER" id="PTHR21622:SF0">
    <property type="entry name" value="COILED-COIL-HELIX-COILED-COIL-HELIX DOMAIN CONTAINING 4"/>
    <property type="match status" value="1"/>
</dbReference>
<evidence type="ECO:0000256" key="5">
    <source>
        <dbReference type="ARBA" id="ARBA00023010"/>
    </source>
</evidence>
<keyword evidence="5" id="KW-0811">Translocation</keyword>
<keyword evidence="7" id="KW-1015">Disulfide bond</keyword>
<keyword evidence="3" id="KW-0653">Protein transport</keyword>
<evidence type="ECO:0000256" key="1">
    <source>
        <dbReference type="ARBA" id="ARBA00004173"/>
    </source>
</evidence>
<name>A0A830HX53_9CHLO</name>
<dbReference type="GO" id="GO:0045041">
    <property type="term" value="P:protein import into mitochondrial intermembrane space"/>
    <property type="evidence" value="ECO:0007669"/>
    <property type="project" value="InterPro"/>
</dbReference>
<keyword evidence="4" id="KW-0560">Oxidoreductase</keyword>
<dbReference type="OrthoDB" id="7481291at2759"/>
<evidence type="ECO:0000256" key="2">
    <source>
        <dbReference type="ARBA" id="ARBA00022448"/>
    </source>
</evidence>
<evidence type="ECO:0000313" key="11">
    <source>
        <dbReference type="Proteomes" id="UP000660262"/>
    </source>
</evidence>
<dbReference type="Gene3D" id="1.10.287.2900">
    <property type="match status" value="1"/>
</dbReference>